<proteinExistence type="predicted"/>
<comment type="caution">
    <text evidence="1">The sequence shown here is derived from an EMBL/GenBank/DDBJ whole genome shotgun (WGS) entry which is preliminary data.</text>
</comment>
<name>A0A0F3RUA2_9LACO</name>
<gene>
    <name evidence="1" type="ORF">VC81_04080</name>
</gene>
<dbReference type="EMBL" id="JZCR01000009">
    <property type="protein sequence ID" value="KJW13189.1"/>
    <property type="molecule type" value="Genomic_DNA"/>
</dbReference>
<dbReference type="OrthoDB" id="2325229at2"/>
<dbReference type="AlphaFoldDB" id="A0A0F3RUA2"/>
<reference evidence="1 2" key="1">
    <citation type="submission" date="2015-03" db="EMBL/GenBank/DDBJ databases">
        <authorList>
            <person name="Zheng J."/>
            <person name="Ganezle M."/>
        </authorList>
    </citation>
    <scope>NUCLEOTIDE SEQUENCE [LARGE SCALE GENOMIC DNA]</scope>
    <source>
        <strain evidence="1 2">LP38</strain>
    </source>
</reference>
<accession>A0A0F3RUA2</accession>
<evidence type="ECO:0000313" key="2">
    <source>
        <dbReference type="Proteomes" id="UP000033491"/>
    </source>
</evidence>
<dbReference type="Proteomes" id="UP000033491">
    <property type="component" value="Unassembled WGS sequence"/>
</dbReference>
<dbReference type="STRING" id="216463.VC81_04080"/>
<organism evidence="1 2">
    <name type="scientific">Levilactobacillus spicheri</name>
    <dbReference type="NCBI Taxonomy" id="216463"/>
    <lineage>
        <taxon>Bacteria</taxon>
        <taxon>Bacillati</taxon>
        <taxon>Bacillota</taxon>
        <taxon>Bacilli</taxon>
        <taxon>Lactobacillales</taxon>
        <taxon>Lactobacillaceae</taxon>
        <taxon>Levilactobacillus</taxon>
    </lineage>
</organism>
<dbReference type="RefSeq" id="WP_045806890.1">
    <property type="nucleotide sequence ID" value="NZ_JZCR01000009.1"/>
</dbReference>
<protein>
    <submittedName>
        <fullName evidence="1">Uncharacterized protein</fullName>
    </submittedName>
</protein>
<dbReference type="PATRIC" id="fig|216463.3.peg.2644"/>
<evidence type="ECO:0000313" key="1">
    <source>
        <dbReference type="EMBL" id="KJW13189.1"/>
    </source>
</evidence>
<sequence length="157" mass="17940">MQVREFYETDKPTLLLSLHPAMAARVQRQDKVLEFRKRFYQRPFQAFVCVTGPGGGVGLFIDVAQPETAAVTTLIQRGMRTQRDDPAALRDYFGTATRGLALPIRTAVTLRLLPRERLREQFPGFVAPRAYQFLDKPEKRPLLQHLLTAEVVASWTR</sequence>